<dbReference type="EMBL" id="VUJU01003972">
    <property type="protein sequence ID" value="KAF0755963.1"/>
    <property type="molecule type" value="Genomic_DNA"/>
</dbReference>
<evidence type="ECO:0000256" key="5">
    <source>
        <dbReference type="PROSITE-ProRule" id="PRU00042"/>
    </source>
</evidence>
<evidence type="ECO:0000256" key="1">
    <source>
        <dbReference type="ARBA" id="ARBA00022723"/>
    </source>
</evidence>
<feature type="domain" description="C2H2-type" evidence="7">
    <location>
        <begin position="616"/>
        <end position="638"/>
    </location>
</feature>
<protein>
    <submittedName>
        <fullName evidence="8">Zinc finger protein 271-like</fullName>
    </submittedName>
</protein>
<feature type="domain" description="C2H2-type" evidence="7">
    <location>
        <begin position="478"/>
        <end position="504"/>
    </location>
</feature>
<keyword evidence="1" id="KW-0479">Metal-binding</keyword>
<feature type="compositionally biased region" description="Low complexity" evidence="6">
    <location>
        <begin position="83"/>
        <end position="136"/>
    </location>
</feature>
<evidence type="ECO:0000313" key="9">
    <source>
        <dbReference type="Proteomes" id="UP000478052"/>
    </source>
</evidence>
<evidence type="ECO:0000256" key="3">
    <source>
        <dbReference type="ARBA" id="ARBA00022771"/>
    </source>
</evidence>
<accession>A0A6G0YH89</accession>
<dbReference type="PANTHER" id="PTHR24379:SF121">
    <property type="entry name" value="C2H2-TYPE DOMAIN-CONTAINING PROTEIN"/>
    <property type="match status" value="1"/>
</dbReference>
<evidence type="ECO:0000259" key="7">
    <source>
        <dbReference type="PROSITE" id="PS50157"/>
    </source>
</evidence>
<dbReference type="AlphaFoldDB" id="A0A6G0YH89"/>
<dbReference type="GO" id="GO:0008270">
    <property type="term" value="F:zinc ion binding"/>
    <property type="evidence" value="ECO:0007669"/>
    <property type="project" value="UniProtKB-KW"/>
</dbReference>
<organism evidence="8 9">
    <name type="scientific">Aphis craccivora</name>
    <name type="common">Cowpea aphid</name>
    <dbReference type="NCBI Taxonomy" id="307492"/>
    <lineage>
        <taxon>Eukaryota</taxon>
        <taxon>Metazoa</taxon>
        <taxon>Ecdysozoa</taxon>
        <taxon>Arthropoda</taxon>
        <taxon>Hexapoda</taxon>
        <taxon>Insecta</taxon>
        <taxon>Pterygota</taxon>
        <taxon>Neoptera</taxon>
        <taxon>Paraneoptera</taxon>
        <taxon>Hemiptera</taxon>
        <taxon>Sternorrhyncha</taxon>
        <taxon>Aphidomorpha</taxon>
        <taxon>Aphidoidea</taxon>
        <taxon>Aphididae</taxon>
        <taxon>Aphidini</taxon>
        <taxon>Aphis</taxon>
        <taxon>Aphis</taxon>
    </lineage>
</organism>
<name>A0A6G0YH89_APHCR</name>
<keyword evidence="4" id="KW-0862">Zinc</keyword>
<dbReference type="OrthoDB" id="6626892at2759"/>
<evidence type="ECO:0000313" key="8">
    <source>
        <dbReference type="EMBL" id="KAF0755963.1"/>
    </source>
</evidence>
<dbReference type="PROSITE" id="PS00028">
    <property type="entry name" value="ZINC_FINGER_C2H2_1"/>
    <property type="match status" value="4"/>
</dbReference>
<evidence type="ECO:0000256" key="2">
    <source>
        <dbReference type="ARBA" id="ARBA00022737"/>
    </source>
</evidence>
<keyword evidence="2" id="KW-0677">Repeat</keyword>
<keyword evidence="9" id="KW-1185">Reference proteome</keyword>
<dbReference type="PROSITE" id="PS50157">
    <property type="entry name" value="ZINC_FINGER_C2H2_2"/>
    <property type="match status" value="3"/>
</dbReference>
<feature type="region of interest" description="Disordered" evidence="6">
    <location>
        <begin position="58"/>
        <end position="163"/>
    </location>
</feature>
<feature type="compositionally biased region" description="Polar residues" evidence="6">
    <location>
        <begin position="58"/>
        <end position="77"/>
    </location>
</feature>
<dbReference type="SMART" id="SM00355">
    <property type="entry name" value="ZnF_C2H2"/>
    <property type="match status" value="5"/>
</dbReference>
<comment type="caution">
    <text evidence="8">The sequence shown here is derived from an EMBL/GenBank/DDBJ whole genome shotgun (WGS) entry which is preliminary data.</text>
</comment>
<feature type="region of interest" description="Disordered" evidence="6">
    <location>
        <begin position="251"/>
        <end position="272"/>
    </location>
</feature>
<dbReference type="PANTHER" id="PTHR24379">
    <property type="entry name" value="KRAB AND ZINC FINGER DOMAIN-CONTAINING"/>
    <property type="match status" value="1"/>
</dbReference>
<evidence type="ECO:0000256" key="4">
    <source>
        <dbReference type="ARBA" id="ARBA00022833"/>
    </source>
</evidence>
<feature type="domain" description="C2H2-type" evidence="7">
    <location>
        <begin position="539"/>
        <end position="567"/>
    </location>
</feature>
<sequence>MQHCLSHDQLKTVVKPVVSWASTGSQDYQKFGANNPGTSKASYSSATLRVIKPTKNDVNLNASTSKGNTSMDSTSRASACIPSTSRASTNRASTNRASACIPSTSRASTSKASACIPSTSRASTSKPKTSKPSTSRGDICIPSTNRADSCRASTSRSNYNHGHSSRTIITTISRVESLVKGSDDDCIEMQDLVNAVESKNYSGYDIDEPDYEPEIEESESDINNTNNELFSTADNEYDVISIKSEDLSEDESADNSFFPEARDRPQTSGYINNQNGNQNKKLYYCNICQKDNVLDHNCFEYNKNFSTCLVPNCNILSRSIDDFLPHYQLHIGMSSSAVMCKRCYQEIEQSDFSVNGCHVQCRKVYPFKCYTCNTIFINMGEFAFHKLKKHNGRLMDSENNYLCLYCEEYSPELSDDHIKSCLEHQSKNVSHTIRMKMPAIDKTKLIPIAEKTLKKKAPVQRKKRNKKNFLRTSKMILFTCLKPSCNLIFQTFSVFKHHYREHSGIGDKLVCWQCCNSFDDLNGLRTHQVRGICRIPGMFKCGICPENFDDIQCLSIHKYTFHDGNLIAGKKNNNTIMCAFCKRENNIYDFKSHLISCQKKKKIKTTNCTNNLKGAYKCGICDKTFDAVVSLSNHSRVHKPLAYRRSEM</sequence>
<evidence type="ECO:0000256" key="6">
    <source>
        <dbReference type="SAM" id="MobiDB-lite"/>
    </source>
</evidence>
<feature type="compositionally biased region" description="Polar residues" evidence="6">
    <location>
        <begin position="142"/>
        <end position="163"/>
    </location>
</feature>
<reference evidence="8 9" key="1">
    <citation type="submission" date="2019-08" db="EMBL/GenBank/DDBJ databases">
        <title>Whole genome of Aphis craccivora.</title>
        <authorList>
            <person name="Voronova N.V."/>
            <person name="Shulinski R.S."/>
            <person name="Bandarenka Y.V."/>
            <person name="Zhorov D.G."/>
            <person name="Warner D."/>
        </authorList>
    </citation>
    <scope>NUCLEOTIDE SEQUENCE [LARGE SCALE GENOMIC DNA]</scope>
    <source>
        <strain evidence="8">180601</strain>
        <tissue evidence="8">Whole Body</tissue>
    </source>
</reference>
<proteinExistence type="predicted"/>
<keyword evidence="3 5" id="KW-0863">Zinc-finger</keyword>
<gene>
    <name evidence="8" type="ORF">FWK35_00023394</name>
</gene>
<dbReference type="Proteomes" id="UP000478052">
    <property type="component" value="Unassembled WGS sequence"/>
</dbReference>
<dbReference type="InterPro" id="IPR013087">
    <property type="entry name" value="Znf_C2H2_type"/>
</dbReference>